<keyword evidence="4" id="KW-1185">Reference proteome</keyword>
<feature type="transmembrane region" description="Helical" evidence="2">
    <location>
        <begin position="40"/>
        <end position="60"/>
    </location>
</feature>
<keyword evidence="2" id="KW-0472">Membrane</keyword>
<comment type="caution">
    <text evidence="3">The sequence shown here is derived from an EMBL/GenBank/DDBJ whole genome shotgun (WGS) entry which is preliminary data.</text>
</comment>
<dbReference type="Pfam" id="PF11292">
    <property type="entry name" value="DUF3093"/>
    <property type="match status" value="1"/>
</dbReference>
<dbReference type="Proteomes" id="UP000321769">
    <property type="component" value="Unassembled WGS sequence"/>
</dbReference>
<protein>
    <submittedName>
        <fullName evidence="3">Membrane protein</fullName>
    </submittedName>
</protein>
<dbReference type="RefSeq" id="WP_186813933.1">
    <property type="nucleotide sequence ID" value="NZ_BAAAYQ010000006.1"/>
</dbReference>
<dbReference type="AlphaFoldDB" id="A0A512HX68"/>
<accession>A0A512HX68</accession>
<evidence type="ECO:0000256" key="2">
    <source>
        <dbReference type="SAM" id="Phobius"/>
    </source>
</evidence>
<proteinExistence type="predicted"/>
<dbReference type="InterPro" id="IPR021443">
    <property type="entry name" value="DUF3093"/>
</dbReference>
<keyword evidence="2" id="KW-1133">Transmembrane helix</keyword>
<evidence type="ECO:0000313" key="3">
    <source>
        <dbReference type="EMBL" id="GEO90043.1"/>
    </source>
</evidence>
<evidence type="ECO:0000313" key="4">
    <source>
        <dbReference type="Proteomes" id="UP000321769"/>
    </source>
</evidence>
<evidence type="ECO:0000256" key="1">
    <source>
        <dbReference type="SAM" id="MobiDB-lite"/>
    </source>
</evidence>
<feature type="transmembrane region" description="Helical" evidence="2">
    <location>
        <begin position="12"/>
        <end position="34"/>
    </location>
</feature>
<reference evidence="3 4" key="1">
    <citation type="submission" date="2019-07" db="EMBL/GenBank/DDBJ databases">
        <title>Whole genome shotgun sequence of Aeromicrobium flavum NBRC 107625.</title>
        <authorList>
            <person name="Hosoyama A."/>
            <person name="Uohara A."/>
            <person name="Ohji S."/>
            <person name="Ichikawa N."/>
        </authorList>
    </citation>
    <scope>NUCLEOTIDE SEQUENCE [LARGE SCALE GENOMIC DNA]</scope>
    <source>
        <strain evidence="3 4">NBRC 107625</strain>
    </source>
</reference>
<feature type="compositionally biased region" description="Basic and acidic residues" evidence="1">
    <location>
        <begin position="154"/>
        <end position="164"/>
    </location>
</feature>
<organism evidence="3 4">
    <name type="scientific">Aeromicrobium flavum</name>
    <dbReference type="NCBI Taxonomy" id="416568"/>
    <lineage>
        <taxon>Bacteria</taxon>
        <taxon>Bacillati</taxon>
        <taxon>Actinomycetota</taxon>
        <taxon>Actinomycetes</taxon>
        <taxon>Propionibacteriales</taxon>
        <taxon>Nocardioidaceae</taxon>
        <taxon>Aeromicrobium</taxon>
    </lineage>
</organism>
<feature type="region of interest" description="Disordered" evidence="1">
    <location>
        <begin position="146"/>
        <end position="170"/>
    </location>
</feature>
<gene>
    <name evidence="3" type="ORF">AFL01nite_23700</name>
</gene>
<keyword evidence="2" id="KW-0812">Transmembrane</keyword>
<sequence length="170" mass="18067">MEKNPARHSERLVAPVPWWGIVVLAAVIVGWLLLVATSPVVAGAAAVATLLVGAAGLWHWGSLRVTAEPGHFRAGEASLADPDLGTVVALDPQAWRAALARAGTDRAFLLTRPWIDRGVRVEVADPADPTPYWLVSARRPAAIERVVGHTGPAPDERTPDGEEARSEEEG</sequence>
<dbReference type="EMBL" id="BJZQ01000013">
    <property type="protein sequence ID" value="GEO90043.1"/>
    <property type="molecule type" value="Genomic_DNA"/>
</dbReference>
<name>A0A512HX68_9ACTN</name>